<sequence length="168" mass="18706">MPDGAAQYQGQQMSLEYGAKVKVGAQVGHSGYAAPNRFTTRGDEFENGHTALSGGGWSTWDKEQSAPNYAKDHNTPRLRREGKLPRNDLHNDDRCQLNCKDPEVSGWTSSAQDPRHIELDMDSASTESKIWRAARLFQLPNPLIVICMTRIEGKMDTVVEGYRVDVLG</sequence>
<organism evidence="1 2">
    <name type="scientific">Leucogyrophana mollusca</name>
    <dbReference type="NCBI Taxonomy" id="85980"/>
    <lineage>
        <taxon>Eukaryota</taxon>
        <taxon>Fungi</taxon>
        <taxon>Dikarya</taxon>
        <taxon>Basidiomycota</taxon>
        <taxon>Agaricomycotina</taxon>
        <taxon>Agaricomycetes</taxon>
        <taxon>Agaricomycetidae</taxon>
        <taxon>Boletales</taxon>
        <taxon>Boletales incertae sedis</taxon>
        <taxon>Leucogyrophana</taxon>
    </lineage>
</organism>
<protein>
    <submittedName>
        <fullName evidence="1">Uncharacterized protein</fullName>
    </submittedName>
</protein>
<evidence type="ECO:0000313" key="1">
    <source>
        <dbReference type="EMBL" id="KAH7929189.1"/>
    </source>
</evidence>
<name>A0ACB8BU68_9AGAM</name>
<keyword evidence="2" id="KW-1185">Reference proteome</keyword>
<evidence type="ECO:0000313" key="2">
    <source>
        <dbReference type="Proteomes" id="UP000790709"/>
    </source>
</evidence>
<accession>A0ACB8BU68</accession>
<gene>
    <name evidence="1" type="ORF">BV22DRAFT_1117062</name>
</gene>
<dbReference type="Proteomes" id="UP000790709">
    <property type="component" value="Unassembled WGS sequence"/>
</dbReference>
<dbReference type="EMBL" id="MU266344">
    <property type="protein sequence ID" value="KAH7929189.1"/>
    <property type="molecule type" value="Genomic_DNA"/>
</dbReference>
<comment type="caution">
    <text evidence="1">The sequence shown here is derived from an EMBL/GenBank/DDBJ whole genome shotgun (WGS) entry which is preliminary data.</text>
</comment>
<proteinExistence type="predicted"/>
<reference evidence="1" key="1">
    <citation type="journal article" date="2021" name="New Phytol.">
        <title>Evolutionary innovations through gain and loss of genes in the ectomycorrhizal Boletales.</title>
        <authorList>
            <person name="Wu G."/>
            <person name="Miyauchi S."/>
            <person name="Morin E."/>
            <person name="Kuo A."/>
            <person name="Drula E."/>
            <person name="Varga T."/>
            <person name="Kohler A."/>
            <person name="Feng B."/>
            <person name="Cao Y."/>
            <person name="Lipzen A."/>
            <person name="Daum C."/>
            <person name="Hundley H."/>
            <person name="Pangilinan J."/>
            <person name="Johnson J."/>
            <person name="Barry K."/>
            <person name="LaButti K."/>
            <person name="Ng V."/>
            <person name="Ahrendt S."/>
            <person name="Min B."/>
            <person name="Choi I.G."/>
            <person name="Park H."/>
            <person name="Plett J.M."/>
            <person name="Magnuson J."/>
            <person name="Spatafora J.W."/>
            <person name="Nagy L.G."/>
            <person name="Henrissat B."/>
            <person name="Grigoriev I.V."/>
            <person name="Yang Z.L."/>
            <person name="Xu J."/>
            <person name="Martin F.M."/>
        </authorList>
    </citation>
    <scope>NUCLEOTIDE SEQUENCE</scope>
    <source>
        <strain evidence="1">KUC20120723A-06</strain>
    </source>
</reference>